<gene>
    <name evidence="9" type="ORF">DPQ25_13445</name>
</gene>
<dbReference type="Gene3D" id="1.10.3720.10">
    <property type="entry name" value="MetI-like"/>
    <property type="match status" value="1"/>
</dbReference>
<reference evidence="9 10" key="1">
    <citation type="submission" date="2018-06" db="EMBL/GenBank/DDBJ databases">
        <title>Noncontiguous genome sequence of Ruminococcaceae bacterium ASD2818.</title>
        <authorList>
            <person name="Chaplin A.V."/>
            <person name="Sokolova S.R."/>
            <person name="Kochetkova T.O."/>
            <person name="Goltsov A.Y."/>
            <person name="Trofimov D.Y."/>
            <person name="Efimov B.A."/>
        </authorList>
    </citation>
    <scope>NUCLEOTIDE SEQUENCE [LARGE SCALE GENOMIC DNA]</scope>
    <source>
        <strain evidence="9 10">ASD2818</strain>
    </source>
</reference>
<dbReference type="InterPro" id="IPR035906">
    <property type="entry name" value="MetI-like_sf"/>
</dbReference>
<dbReference type="InterPro" id="IPR000515">
    <property type="entry name" value="MetI-like"/>
</dbReference>
<dbReference type="GO" id="GO:0005886">
    <property type="term" value="C:plasma membrane"/>
    <property type="evidence" value="ECO:0007669"/>
    <property type="project" value="UniProtKB-SubCell"/>
</dbReference>
<feature type="transmembrane region" description="Helical" evidence="7">
    <location>
        <begin position="120"/>
        <end position="139"/>
    </location>
</feature>
<dbReference type="PROSITE" id="PS50928">
    <property type="entry name" value="ABC_TM1"/>
    <property type="match status" value="1"/>
</dbReference>
<keyword evidence="6 7" id="KW-0472">Membrane</keyword>
<evidence type="ECO:0000313" key="9">
    <source>
        <dbReference type="EMBL" id="RAQ22141.1"/>
    </source>
</evidence>
<evidence type="ECO:0000256" key="2">
    <source>
        <dbReference type="ARBA" id="ARBA00022448"/>
    </source>
</evidence>
<accession>A0A328UD70</accession>
<keyword evidence="2 7" id="KW-0813">Transport</keyword>
<dbReference type="SUPFAM" id="SSF161098">
    <property type="entry name" value="MetI-like"/>
    <property type="match status" value="1"/>
</dbReference>
<dbReference type="CDD" id="cd06261">
    <property type="entry name" value="TM_PBP2"/>
    <property type="match status" value="1"/>
</dbReference>
<comment type="subcellular location">
    <subcellularLocation>
        <location evidence="1 7">Cell membrane</location>
        <topology evidence="1 7">Multi-pass membrane protein</topology>
    </subcellularLocation>
</comment>
<keyword evidence="10" id="KW-1185">Reference proteome</keyword>
<dbReference type="PANTHER" id="PTHR43744">
    <property type="entry name" value="ABC TRANSPORTER PERMEASE PROTEIN MG189-RELATED-RELATED"/>
    <property type="match status" value="1"/>
</dbReference>
<dbReference type="Pfam" id="PF00528">
    <property type="entry name" value="BPD_transp_1"/>
    <property type="match status" value="1"/>
</dbReference>
<dbReference type="PANTHER" id="PTHR43744:SF9">
    <property type="entry name" value="POLYGALACTURONAN_RHAMNOGALACTURONAN TRANSPORT SYSTEM PERMEASE PROTEIN YTCP"/>
    <property type="match status" value="1"/>
</dbReference>
<dbReference type="AlphaFoldDB" id="A0A328UD70"/>
<dbReference type="GO" id="GO:0055085">
    <property type="term" value="P:transmembrane transport"/>
    <property type="evidence" value="ECO:0007669"/>
    <property type="project" value="InterPro"/>
</dbReference>
<keyword evidence="3" id="KW-1003">Cell membrane</keyword>
<name>A0A328UD70_9FIRM</name>
<organism evidence="9 10">
    <name type="scientific">Hydrogeniiclostridium mannosilyticum</name>
    <dbReference type="NCBI Taxonomy" id="2764322"/>
    <lineage>
        <taxon>Bacteria</taxon>
        <taxon>Bacillati</taxon>
        <taxon>Bacillota</taxon>
        <taxon>Clostridia</taxon>
        <taxon>Eubacteriales</taxon>
        <taxon>Acutalibacteraceae</taxon>
        <taxon>Hydrogeniiclostridium</taxon>
    </lineage>
</organism>
<protein>
    <submittedName>
        <fullName evidence="9">ABC transporter permease</fullName>
    </submittedName>
</protein>
<keyword evidence="4 7" id="KW-0812">Transmembrane</keyword>
<evidence type="ECO:0000313" key="10">
    <source>
        <dbReference type="Proteomes" id="UP000249377"/>
    </source>
</evidence>
<evidence type="ECO:0000259" key="8">
    <source>
        <dbReference type="PROSITE" id="PS50928"/>
    </source>
</evidence>
<sequence length="305" mass="33847">MALLKKNPNKIKLTHAERTYQTIIIIIVGLVTLTCLFPLLYVIGMSFTGQAEMIEKNYFVIIPERPTILAYQSILQKSNFWSSFLISVFRVLLGVPAALLLTVPGGYVLANKQMPGRRWFMIYFIITMILGGGTIPSYLLMRDLHLLNTFWVYIVPAFGGAFNMLIIKLFVEGIPTEIIESADLDGATEMQKMLHIAVPLLVPTLCALGLFAAVGHWNSWFDAMLYTRDANLKTIQFVIRELLLSSGSVTATNSAGGTTTIIVDQVTPEGVKMASVVVALIPILCVYPFLQKYFIYGMYTGSVKG</sequence>
<comment type="caution">
    <text evidence="9">The sequence shown here is derived from an EMBL/GenBank/DDBJ whole genome shotgun (WGS) entry which is preliminary data.</text>
</comment>
<comment type="similarity">
    <text evidence="7">Belongs to the binding-protein-dependent transport system permease family.</text>
</comment>
<feature type="transmembrane region" description="Helical" evidence="7">
    <location>
        <begin position="84"/>
        <end position="108"/>
    </location>
</feature>
<evidence type="ECO:0000256" key="5">
    <source>
        <dbReference type="ARBA" id="ARBA00022989"/>
    </source>
</evidence>
<dbReference type="Proteomes" id="UP000249377">
    <property type="component" value="Unassembled WGS sequence"/>
</dbReference>
<evidence type="ECO:0000256" key="6">
    <source>
        <dbReference type="ARBA" id="ARBA00023136"/>
    </source>
</evidence>
<evidence type="ECO:0000256" key="3">
    <source>
        <dbReference type="ARBA" id="ARBA00022475"/>
    </source>
</evidence>
<feature type="transmembrane region" description="Helical" evidence="7">
    <location>
        <begin position="151"/>
        <end position="171"/>
    </location>
</feature>
<evidence type="ECO:0000256" key="4">
    <source>
        <dbReference type="ARBA" id="ARBA00022692"/>
    </source>
</evidence>
<evidence type="ECO:0000256" key="7">
    <source>
        <dbReference type="RuleBase" id="RU363032"/>
    </source>
</evidence>
<feature type="transmembrane region" description="Helical" evidence="7">
    <location>
        <begin position="196"/>
        <end position="217"/>
    </location>
</feature>
<dbReference type="EMBL" id="QLYR01000015">
    <property type="protein sequence ID" value="RAQ22141.1"/>
    <property type="molecule type" value="Genomic_DNA"/>
</dbReference>
<proteinExistence type="inferred from homology"/>
<feature type="transmembrane region" description="Helical" evidence="7">
    <location>
        <begin position="273"/>
        <end position="290"/>
    </location>
</feature>
<feature type="domain" description="ABC transmembrane type-1" evidence="8">
    <location>
        <begin position="84"/>
        <end position="290"/>
    </location>
</feature>
<keyword evidence="5 7" id="KW-1133">Transmembrane helix</keyword>
<feature type="transmembrane region" description="Helical" evidence="7">
    <location>
        <begin position="20"/>
        <end position="43"/>
    </location>
</feature>
<evidence type="ECO:0000256" key="1">
    <source>
        <dbReference type="ARBA" id="ARBA00004651"/>
    </source>
</evidence>
<dbReference type="RefSeq" id="WP_112333690.1">
    <property type="nucleotide sequence ID" value="NZ_QLYR01000015.1"/>
</dbReference>